<name>A0AAX2CBZ1_9BACI</name>
<dbReference type="GeneID" id="33895693"/>
<dbReference type="SUPFAM" id="SSF51971">
    <property type="entry name" value="Nucleotide-binding domain"/>
    <property type="match status" value="1"/>
</dbReference>
<dbReference type="Pfam" id="PF00355">
    <property type="entry name" value="Rieske"/>
    <property type="match status" value="1"/>
</dbReference>
<reference evidence="7 8" key="1">
    <citation type="submission" date="2016-08" db="EMBL/GenBank/DDBJ databases">
        <authorList>
            <person name="Loux V."/>
            <person name="Rue O."/>
        </authorList>
    </citation>
    <scope>NUCLEOTIDE SEQUENCE [LARGE SCALE GENOMIC DNA]</scope>
    <source>
        <strain evidence="7 8">AFSSA_08CEB44bac</strain>
    </source>
</reference>
<dbReference type="GO" id="GO:0051537">
    <property type="term" value="F:2 iron, 2 sulfur cluster binding"/>
    <property type="evidence" value="ECO:0007669"/>
    <property type="project" value="UniProtKB-KW"/>
</dbReference>
<evidence type="ECO:0000256" key="1">
    <source>
        <dbReference type="ARBA" id="ARBA00022714"/>
    </source>
</evidence>
<dbReference type="InterPro" id="IPR006076">
    <property type="entry name" value="FAD-dep_OxRdtase"/>
</dbReference>
<evidence type="ECO:0000313" key="7">
    <source>
        <dbReference type="EMBL" id="SCL83545.1"/>
    </source>
</evidence>
<protein>
    <submittedName>
        <fullName evidence="7">FAD dependent oxidoreductase</fullName>
    </submittedName>
</protein>
<dbReference type="InterPro" id="IPR038010">
    <property type="entry name" value="YhfW_C"/>
</dbReference>
<proteinExistence type="predicted"/>
<keyword evidence="5" id="KW-1015">Disulfide bond</keyword>
<dbReference type="PANTHER" id="PTHR13847:SF274">
    <property type="entry name" value="RIESKE 2FE-2S IRON-SULFUR PROTEIN YHFW-RELATED"/>
    <property type="match status" value="1"/>
</dbReference>
<dbReference type="InterPro" id="IPR036188">
    <property type="entry name" value="FAD/NAD-bd_sf"/>
</dbReference>
<comment type="caution">
    <text evidence="7">The sequence shown here is derived from an EMBL/GenBank/DDBJ whole genome shotgun (WGS) entry which is preliminary data.</text>
</comment>
<evidence type="ECO:0000259" key="6">
    <source>
        <dbReference type="PROSITE" id="PS51296"/>
    </source>
</evidence>
<keyword evidence="1" id="KW-0001">2Fe-2S</keyword>
<organism evidence="7 8">
    <name type="scientific">Bacillus cytotoxicus</name>
    <dbReference type="NCBI Taxonomy" id="580165"/>
    <lineage>
        <taxon>Bacteria</taxon>
        <taxon>Bacillati</taxon>
        <taxon>Bacillota</taxon>
        <taxon>Bacilli</taxon>
        <taxon>Bacillales</taxon>
        <taxon>Bacillaceae</taxon>
        <taxon>Bacillus</taxon>
        <taxon>Bacillus cereus group</taxon>
    </lineage>
</organism>
<dbReference type="PROSITE" id="PS51296">
    <property type="entry name" value="RIESKE"/>
    <property type="match status" value="1"/>
</dbReference>
<dbReference type="Proteomes" id="UP000242164">
    <property type="component" value="Unassembled WGS sequence"/>
</dbReference>
<sequence>MNNHSFPKFPHSYWMDSTLLPTFPALSENIKTEVVIIGAGITGITTAYLLAKEGMKVVLLDSDRILNGTTGHTTAKITAQHDLIYDELINHFGIDKARLYYEANHQALQFIKETVKTHHIECGFTEEDAYLYTTGKDELRKLIKEYEAYKKLNIPCEYVTSIPVPLSTQAALVMKKQAQFHPLHYLKKLVEEFIKMGGTIYEHTTAIDIEKGFYPQVITKNGQRITSGYVALCSHFPFYDKSSFFFTRMYAERSYVLAIQSKTEYPGGMYLSIDNPTRSLRSTTIDGTKLILVGGESHKTGQGINTMLHYEALHSFAEEIFEIEQIPYRWSAQDLITLDKIPYIGHINENNPNIFVATGYRKWGMTTSTVAAQLLTTSIIKRNSPYKELFAPSRFHADPDIKTFASQNLDVAKHLIEGKLEFALREPEDLANGEGAVVRVNGKRAGAYKDDNGKLHIVDTTCTHLGCEVEWNSGDCTWDCPCHGSRFSINGDVVEGPANQPLKRVYEE</sequence>
<dbReference type="Pfam" id="PF01266">
    <property type="entry name" value="DAO"/>
    <property type="match status" value="1"/>
</dbReference>
<dbReference type="InterPro" id="IPR036922">
    <property type="entry name" value="Rieske_2Fe-2S_sf"/>
</dbReference>
<dbReference type="GO" id="GO:0016020">
    <property type="term" value="C:membrane"/>
    <property type="evidence" value="ECO:0007669"/>
    <property type="project" value="InterPro"/>
</dbReference>
<keyword evidence="4" id="KW-0411">Iron-sulfur</keyword>
<dbReference type="Gene3D" id="2.102.10.10">
    <property type="entry name" value="Rieske [2Fe-2S] iron-sulphur domain"/>
    <property type="match status" value="1"/>
</dbReference>
<dbReference type="EMBL" id="FMIK01000013">
    <property type="protein sequence ID" value="SCL83545.1"/>
    <property type="molecule type" value="Genomic_DNA"/>
</dbReference>
<dbReference type="GO" id="GO:0046872">
    <property type="term" value="F:metal ion binding"/>
    <property type="evidence" value="ECO:0007669"/>
    <property type="project" value="UniProtKB-KW"/>
</dbReference>
<dbReference type="PRINTS" id="PR00162">
    <property type="entry name" value="RIESKE"/>
</dbReference>
<dbReference type="GO" id="GO:0004497">
    <property type="term" value="F:monooxygenase activity"/>
    <property type="evidence" value="ECO:0007669"/>
    <property type="project" value="UniProtKB-ARBA"/>
</dbReference>
<keyword evidence="3" id="KW-0408">Iron</keyword>
<keyword evidence="2" id="KW-0479">Metal-binding</keyword>
<dbReference type="FunFam" id="2.102.10.10:FF:000014">
    <property type="entry name" value="Oxidoreductase, FAD dependent"/>
    <property type="match status" value="1"/>
</dbReference>
<dbReference type="InterPro" id="IPR017941">
    <property type="entry name" value="Rieske_2Fe-2S"/>
</dbReference>
<dbReference type="InterPro" id="IPR005805">
    <property type="entry name" value="Rieske_Fe-S_prot_C"/>
</dbReference>
<evidence type="ECO:0000256" key="2">
    <source>
        <dbReference type="ARBA" id="ARBA00022723"/>
    </source>
</evidence>
<evidence type="ECO:0000313" key="8">
    <source>
        <dbReference type="Proteomes" id="UP000242164"/>
    </source>
</evidence>
<dbReference type="SUPFAM" id="SSF50022">
    <property type="entry name" value="ISP domain"/>
    <property type="match status" value="1"/>
</dbReference>
<dbReference type="Gene3D" id="3.30.9.10">
    <property type="entry name" value="D-Amino Acid Oxidase, subunit A, domain 2"/>
    <property type="match status" value="1"/>
</dbReference>
<dbReference type="PANTHER" id="PTHR13847">
    <property type="entry name" value="SARCOSINE DEHYDROGENASE-RELATED"/>
    <property type="match status" value="1"/>
</dbReference>
<dbReference type="RefSeq" id="WP_011983457.1">
    <property type="nucleotide sequence ID" value="NZ_CP024101.1"/>
</dbReference>
<accession>A0AAX2CBZ1</accession>
<gene>
    <name evidence="7" type="ORF">BCB44BAC_00392</name>
</gene>
<evidence type="ECO:0000256" key="5">
    <source>
        <dbReference type="ARBA" id="ARBA00023157"/>
    </source>
</evidence>
<dbReference type="GO" id="GO:0005737">
    <property type="term" value="C:cytoplasm"/>
    <property type="evidence" value="ECO:0007669"/>
    <property type="project" value="TreeGrafter"/>
</dbReference>
<feature type="domain" description="Rieske" evidence="6">
    <location>
        <begin position="422"/>
        <end position="508"/>
    </location>
</feature>
<evidence type="ECO:0000256" key="4">
    <source>
        <dbReference type="ARBA" id="ARBA00023014"/>
    </source>
</evidence>
<dbReference type="Gene3D" id="3.50.50.60">
    <property type="entry name" value="FAD/NAD(P)-binding domain"/>
    <property type="match status" value="1"/>
</dbReference>
<evidence type="ECO:0000256" key="3">
    <source>
        <dbReference type="ARBA" id="ARBA00023004"/>
    </source>
</evidence>
<dbReference type="AlphaFoldDB" id="A0AAX2CBZ1"/>
<dbReference type="GO" id="GO:0016705">
    <property type="term" value="F:oxidoreductase activity, acting on paired donors, with incorporation or reduction of molecular oxygen"/>
    <property type="evidence" value="ECO:0007669"/>
    <property type="project" value="UniProtKB-ARBA"/>
</dbReference>
<dbReference type="CDD" id="cd03477">
    <property type="entry name" value="Rieske_YhfW_C"/>
    <property type="match status" value="1"/>
</dbReference>